<evidence type="ECO:0000256" key="7">
    <source>
        <dbReference type="ARBA" id="ARBA00035120"/>
    </source>
</evidence>
<dbReference type="InterPro" id="IPR003691">
    <property type="entry name" value="FluC"/>
</dbReference>
<dbReference type="NCBIfam" id="TIGR00494">
    <property type="entry name" value="crcB"/>
    <property type="match status" value="1"/>
</dbReference>
<comment type="similarity">
    <text evidence="7 10">Belongs to the fluoride channel Fluc/FEX (TC 1.A.43) family.</text>
</comment>
<feature type="binding site" evidence="10">
    <location>
        <position position="75"/>
    </location>
    <ligand>
        <name>Na(+)</name>
        <dbReference type="ChEBI" id="CHEBI:29101"/>
        <note>structural</note>
    </ligand>
</feature>
<evidence type="ECO:0000256" key="9">
    <source>
        <dbReference type="ARBA" id="ARBA00049940"/>
    </source>
</evidence>
<protein>
    <recommendedName>
        <fullName evidence="10">Fluoride-specific ion channel FluC</fullName>
    </recommendedName>
</protein>
<keyword evidence="10" id="KW-0813">Transport</keyword>
<evidence type="ECO:0000256" key="1">
    <source>
        <dbReference type="ARBA" id="ARBA00004651"/>
    </source>
</evidence>
<dbReference type="GO" id="GO:0005886">
    <property type="term" value="C:plasma membrane"/>
    <property type="evidence" value="ECO:0007669"/>
    <property type="project" value="UniProtKB-SubCell"/>
</dbReference>
<dbReference type="GO" id="GO:0140114">
    <property type="term" value="P:cellular detoxification of fluoride"/>
    <property type="evidence" value="ECO:0007669"/>
    <property type="project" value="UniProtKB-UniRule"/>
</dbReference>
<dbReference type="PANTHER" id="PTHR28259:SF1">
    <property type="entry name" value="FLUORIDE EXPORT PROTEIN 1-RELATED"/>
    <property type="match status" value="1"/>
</dbReference>
<keyword evidence="10" id="KW-0915">Sodium</keyword>
<evidence type="ECO:0000256" key="4">
    <source>
        <dbReference type="ARBA" id="ARBA00022989"/>
    </source>
</evidence>
<dbReference type="PANTHER" id="PTHR28259">
    <property type="entry name" value="FLUORIDE EXPORT PROTEIN 1-RELATED"/>
    <property type="match status" value="1"/>
</dbReference>
<reference evidence="11 12" key="1">
    <citation type="submission" date="2021-01" db="EMBL/GenBank/DDBJ databases">
        <title>FDA dAtabase for Regulatory Grade micrObial Sequences (FDA-ARGOS): Supporting development and validation of Infectious Disease Dx tests.</title>
        <authorList>
            <person name="Nelson B."/>
            <person name="Plummer A."/>
            <person name="Tallon L."/>
            <person name="Sadzewicz L."/>
            <person name="Zhao X."/>
            <person name="Boylan J."/>
            <person name="Ott S."/>
            <person name="Bowen H."/>
            <person name="Vavikolanu K."/>
            <person name="Mehta A."/>
            <person name="Aluvathingal J."/>
            <person name="Nadendla S."/>
            <person name="Myers T."/>
            <person name="Yan Y."/>
            <person name="Sichtig H."/>
        </authorList>
    </citation>
    <scope>NUCLEOTIDE SEQUENCE [LARGE SCALE GENOMIC DNA]</scope>
    <source>
        <strain evidence="11 12">FDAARGOS_1161</strain>
    </source>
</reference>
<keyword evidence="4 10" id="KW-1133">Transmembrane helix</keyword>
<dbReference type="GO" id="GO:0046872">
    <property type="term" value="F:metal ion binding"/>
    <property type="evidence" value="ECO:0007669"/>
    <property type="project" value="UniProtKB-KW"/>
</dbReference>
<keyword evidence="2 10" id="KW-1003">Cell membrane</keyword>
<evidence type="ECO:0000313" key="11">
    <source>
        <dbReference type="EMBL" id="QQT01712.1"/>
    </source>
</evidence>
<feature type="binding site" evidence="10">
    <location>
        <position position="72"/>
    </location>
    <ligand>
        <name>Na(+)</name>
        <dbReference type="ChEBI" id="CHEBI:29101"/>
        <note>structural</note>
    </ligand>
</feature>
<evidence type="ECO:0000256" key="8">
    <source>
        <dbReference type="ARBA" id="ARBA00035585"/>
    </source>
</evidence>
<keyword evidence="3 10" id="KW-0812">Transmembrane</keyword>
<dbReference type="AlphaFoldDB" id="A0A974NPR2"/>
<keyword evidence="5 10" id="KW-0472">Membrane</keyword>
<dbReference type="Pfam" id="PF02537">
    <property type="entry name" value="CRCB"/>
    <property type="match status" value="1"/>
</dbReference>
<evidence type="ECO:0000256" key="2">
    <source>
        <dbReference type="ARBA" id="ARBA00022475"/>
    </source>
</evidence>
<evidence type="ECO:0000256" key="10">
    <source>
        <dbReference type="HAMAP-Rule" id="MF_00454"/>
    </source>
</evidence>
<dbReference type="RefSeq" id="WP_040375983.1">
    <property type="nucleotide sequence ID" value="NZ_CP068053.1"/>
</dbReference>
<feature type="transmembrane region" description="Helical" evidence="10">
    <location>
        <begin position="6"/>
        <end position="25"/>
    </location>
</feature>
<keyword evidence="6 10" id="KW-0407">Ion channel</keyword>
<evidence type="ECO:0000256" key="5">
    <source>
        <dbReference type="ARBA" id="ARBA00023136"/>
    </source>
</evidence>
<evidence type="ECO:0000256" key="6">
    <source>
        <dbReference type="ARBA" id="ARBA00023303"/>
    </source>
</evidence>
<feature type="transmembrane region" description="Helical" evidence="10">
    <location>
        <begin position="64"/>
        <end position="81"/>
    </location>
</feature>
<comment type="catalytic activity">
    <reaction evidence="8">
        <text>fluoride(in) = fluoride(out)</text>
        <dbReference type="Rhea" id="RHEA:76159"/>
        <dbReference type="ChEBI" id="CHEBI:17051"/>
    </reaction>
    <physiologicalReaction direction="left-to-right" evidence="8">
        <dbReference type="Rhea" id="RHEA:76160"/>
    </physiologicalReaction>
</comment>
<organism evidence="11 12">
    <name type="scientific">Peribacillus psychrosaccharolyticus</name>
    <name type="common">Bacillus psychrosaccharolyticus</name>
    <dbReference type="NCBI Taxonomy" id="1407"/>
    <lineage>
        <taxon>Bacteria</taxon>
        <taxon>Bacillati</taxon>
        <taxon>Bacillota</taxon>
        <taxon>Bacilli</taxon>
        <taxon>Bacillales</taxon>
        <taxon>Bacillaceae</taxon>
        <taxon>Peribacillus</taxon>
    </lineage>
</organism>
<keyword evidence="12" id="KW-1185">Reference proteome</keyword>
<gene>
    <name evidence="10 11" type="primary">crcB</name>
    <name evidence="10" type="synonym">fluC</name>
    <name evidence="11" type="ORF">I6J18_07595</name>
</gene>
<dbReference type="GO" id="GO:0062054">
    <property type="term" value="F:fluoride channel activity"/>
    <property type="evidence" value="ECO:0007669"/>
    <property type="project" value="UniProtKB-UniRule"/>
</dbReference>
<evidence type="ECO:0000256" key="3">
    <source>
        <dbReference type="ARBA" id="ARBA00022692"/>
    </source>
</evidence>
<feature type="transmembrane region" description="Helical" evidence="10">
    <location>
        <begin position="32"/>
        <end position="52"/>
    </location>
</feature>
<comment type="function">
    <text evidence="9 10">Fluoride-specific ion channel. Important for reducing fluoride concentration in the cell, thus reducing its toxicity.</text>
</comment>
<feature type="transmembrane region" description="Helical" evidence="10">
    <location>
        <begin position="93"/>
        <end position="116"/>
    </location>
</feature>
<comment type="subcellular location">
    <subcellularLocation>
        <location evidence="1 10">Cell membrane</location>
        <topology evidence="1 10">Multi-pass membrane protein</topology>
    </subcellularLocation>
</comment>
<name>A0A974NPR2_PERPY</name>
<dbReference type="KEGG" id="ppsr:I6J18_07595"/>
<proteinExistence type="inferred from homology"/>
<keyword evidence="10" id="KW-0406">Ion transport</keyword>
<dbReference type="HAMAP" id="MF_00454">
    <property type="entry name" value="FluC"/>
    <property type="match status" value="1"/>
</dbReference>
<accession>A0A974NPR2</accession>
<dbReference type="EMBL" id="CP068053">
    <property type="protein sequence ID" value="QQT01712.1"/>
    <property type="molecule type" value="Genomic_DNA"/>
</dbReference>
<comment type="activity regulation">
    <text evidence="10">Na(+) is not transported, but it plays an essential structural role and its presence is essential for fluoride channel function.</text>
</comment>
<evidence type="ECO:0000313" key="12">
    <source>
        <dbReference type="Proteomes" id="UP000595254"/>
    </source>
</evidence>
<dbReference type="Proteomes" id="UP000595254">
    <property type="component" value="Chromosome"/>
</dbReference>
<keyword evidence="10" id="KW-0479">Metal-binding</keyword>
<sequence>MIDILAVLIGGFIGAVARFGISSYLSRKIITSFPWGILSVNLIGALVIGFVFPDNRDVSKTSELFLITGILGGFTTFSTFGMESIELLKKGSYLHLAIYIVVTVFGGMLLFSAGYLL</sequence>